<proteinExistence type="predicted"/>
<evidence type="ECO:0000256" key="1">
    <source>
        <dbReference type="SAM" id="MobiDB-lite"/>
    </source>
</evidence>
<feature type="region of interest" description="Disordered" evidence="1">
    <location>
        <begin position="36"/>
        <end position="78"/>
    </location>
</feature>
<gene>
    <name evidence="2" type="ORF">PECUL_23A059388</name>
</gene>
<dbReference type="AlphaFoldDB" id="A0AAD1WL54"/>
<evidence type="ECO:0000313" key="3">
    <source>
        <dbReference type="Proteomes" id="UP001295444"/>
    </source>
</evidence>
<dbReference type="Gene3D" id="3.30.250.20">
    <property type="entry name" value="L1 transposable element, C-terminal domain"/>
    <property type="match status" value="1"/>
</dbReference>
<reference evidence="2" key="1">
    <citation type="submission" date="2022-03" db="EMBL/GenBank/DDBJ databases">
        <authorList>
            <person name="Alioto T."/>
            <person name="Alioto T."/>
            <person name="Gomez Garrido J."/>
        </authorList>
    </citation>
    <scope>NUCLEOTIDE SEQUENCE</scope>
</reference>
<name>A0AAD1WL54_PELCU</name>
<dbReference type="Proteomes" id="UP001295444">
    <property type="component" value="Chromosome 08"/>
</dbReference>
<organism evidence="2 3">
    <name type="scientific">Pelobates cultripes</name>
    <name type="common">Western spadefoot toad</name>
    <dbReference type="NCBI Taxonomy" id="61616"/>
    <lineage>
        <taxon>Eukaryota</taxon>
        <taxon>Metazoa</taxon>
        <taxon>Chordata</taxon>
        <taxon>Craniata</taxon>
        <taxon>Vertebrata</taxon>
        <taxon>Euteleostomi</taxon>
        <taxon>Amphibia</taxon>
        <taxon>Batrachia</taxon>
        <taxon>Anura</taxon>
        <taxon>Pelobatoidea</taxon>
        <taxon>Pelobatidae</taxon>
        <taxon>Pelobates</taxon>
    </lineage>
</organism>
<protein>
    <submittedName>
        <fullName evidence="2">Uncharacterized protein</fullName>
    </submittedName>
</protein>
<dbReference type="InterPro" id="IPR042566">
    <property type="entry name" value="L1_C"/>
</dbReference>
<feature type="compositionally biased region" description="Basic residues" evidence="1">
    <location>
        <begin position="1"/>
        <end position="10"/>
    </location>
</feature>
<feature type="region of interest" description="Disordered" evidence="1">
    <location>
        <begin position="308"/>
        <end position="328"/>
    </location>
</feature>
<accession>A0AAD1WL54</accession>
<keyword evidence="3" id="KW-1185">Reference proteome</keyword>
<sequence>MGKKSKHQKASKPTGAGDIGDLLLRPAKAAEAFASKYNGDTTSASSGEQALDELDEFPSTGGLHGASSDEENNLPSTKGDKKALFRHIHTLFAADIATLRVEIHTVEGRVKKTEEDTQGLTARCIQLEAHNTELRRSQTLLTNRLDRLLATLLTQQQVTAAAIEVFYRIRRAAKAPVGTSRDVILQLQTRSAQRNIMAEVRGKTTHLFDTANLSFYQDLSKPTLTWRGLFKPLTATLRQHSIPYCWAFPRSLVIMHGGATTRITDPSEMDSVLSALDLPPRPEQTTPAWRPTTPHVWDMAAVKPFQPANPGASATFKAQRAAKHPSGT</sequence>
<feature type="region of interest" description="Disordered" evidence="1">
    <location>
        <begin position="1"/>
        <end position="22"/>
    </location>
</feature>
<feature type="compositionally biased region" description="Polar residues" evidence="1">
    <location>
        <begin position="38"/>
        <end position="48"/>
    </location>
</feature>
<evidence type="ECO:0000313" key="2">
    <source>
        <dbReference type="EMBL" id="CAH2312207.1"/>
    </source>
</evidence>
<dbReference type="EMBL" id="OW240919">
    <property type="protein sequence ID" value="CAH2312207.1"/>
    <property type="molecule type" value="Genomic_DNA"/>
</dbReference>